<evidence type="ECO:0000256" key="2">
    <source>
        <dbReference type="ARBA" id="ARBA00010388"/>
    </source>
</evidence>
<dbReference type="RefSeq" id="WP_012568791.1">
    <property type="nucleotide sequence ID" value="NC_011420.2"/>
</dbReference>
<dbReference type="KEGG" id="rce:RC1_3666"/>
<dbReference type="PANTHER" id="PTHR34583">
    <property type="entry name" value="ANTIPORTER SUBUNIT MNHC2-RELATED"/>
    <property type="match status" value="1"/>
</dbReference>
<evidence type="ECO:0000256" key="6">
    <source>
        <dbReference type="ARBA" id="ARBA00023136"/>
    </source>
</evidence>
<dbReference type="PANTHER" id="PTHR34583:SF2">
    <property type="entry name" value="ANTIPORTER SUBUNIT MNHC2-RELATED"/>
    <property type="match status" value="1"/>
</dbReference>
<dbReference type="Pfam" id="PF00420">
    <property type="entry name" value="Oxidored_q2"/>
    <property type="match status" value="1"/>
</dbReference>
<evidence type="ECO:0000313" key="9">
    <source>
        <dbReference type="EMBL" id="ACJ01015.1"/>
    </source>
</evidence>
<evidence type="ECO:0000256" key="3">
    <source>
        <dbReference type="ARBA" id="ARBA00022475"/>
    </source>
</evidence>
<feature type="transmembrane region" description="Helical" evidence="8">
    <location>
        <begin position="6"/>
        <end position="21"/>
    </location>
</feature>
<keyword evidence="5 8" id="KW-1133">Transmembrane helix</keyword>
<dbReference type="InterPro" id="IPR050601">
    <property type="entry name" value="CPA3_antiporter_subunitC"/>
</dbReference>
<feature type="transmembrane region" description="Helical" evidence="8">
    <location>
        <begin position="28"/>
        <end position="52"/>
    </location>
</feature>
<dbReference type="GO" id="GO:0005886">
    <property type="term" value="C:plasma membrane"/>
    <property type="evidence" value="ECO:0007669"/>
    <property type="project" value="UniProtKB-SubCell"/>
</dbReference>
<accession>B6IXJ1</accession>
<keyword evidence="3" id="KW-1003">Cell membrane</keyword>
<gene>
    <name evidence="9" type="primary">mrpC</name>
    <name evidence="9" type="ordered locus">RC1_3666</name>
</gene>
<organism evidence="9 10">
    <name type="scientific">Rhodospirillum centenum (strain ATCC 51521 / SW)</name>
    <dbReference type="NCBI Taxonomy" id="414684"/>
    <lineage>
        <taxon>Bacteria</taxon>
        <taxon>Pseudomonadati</taxon>
        <taxon>Pseudomonadota</taxon>
        <taxon>Alphaproteobacteria</taxon>
        <taxon>Rhodospirillales</taxon>
        <taxon>Rhodospirillaceae</taxon>
        <taxon>Rhodospirillum</taxon>
    </lineage>
</organism>
<dbReference type="InterPro" id="IPR039428">
    <property type="entry name" value="NUOK/Mnh_C1-like"/>
</dbReference>
<evidence type="ECO:0000256" key="4">
    <source>
        <dbReference type="ARBA" id="ARBA00022692"/>
    </source>
</evidence>
<dbReference type="OrthoDB" id="9799219at2"/>
<dbReference type="NCBIfam" id="NF009301">
    <property type="entry name" value="PRK12658.1"/>
    <property type="match status" value="1"/>
</dbReference>
<feature type="region of interest" description="Disordered" evidence="7">
    <location>
        <begin position="108"/>
        <end position="136"/>
    </location>
</feature>
<feature type="compositionally biased region" description="Low complexity" evidence="7">
    <location>
        <begin position="113"/>
        <end position="127"/>
    </location>
</feature>
<name>B6IXJ1_RHOCS</name>
<sequence length="136" mass="14143">MEVVMAFVIGVLVAGSVYLLLSRNVLRAVFGVILLSNAVNLVILTVGGLSLGLPPLIGPEAKVLAEPYSNPLPQALILTAIVIGFGLLSFALALVYRAYQELGTLDSDGMRVAEPPEAGPAADAGEMADARRREAA</sequence>
<comment type="subcellular location">
    <subcellularLocation>
        <location evidence="1">Cell membrane</location>
        <topology evidence="1">Multi-pass membrane protein</topology>
    </subcellularLocation>
</comment>
<dbReference type="AlphaFoldDB" id="B6IXJ1"/>
<dbReference type="EMBL" id="CP000613">
    <property type="protein sequence ID" value="ACJ01015.1"/>
    <property type="molecule type" value="Genomic_DNA"/>
</dbReference>
<reference evidence="9 10" key="1">
    <citation type="journal article" date="2010" name="BMC Genomics">
        <title>Metabolic flexibility revealed in the genome of the cyst-forming alpha-1 proteobacterium Rhodospirillum centenum.</title>
        <authorList>
            <person name="Lu Y.K."/>
            <person name="Marden J."/>
            <person name="Han M."/>
            <person name="Swingley W.D."/>
            <person name="Mastrian S.D."/>
            <person name="Chowdhury S.R."/>
            <person name="Hao J."/>
            <person name="Helmy T."/>
            <person name="Kim S."/>
            <person name="Kurdoglu A.A."/>
            <person name="Matthies H.J."/>
            <person name="Rollo D."/>
            <person name="Stothard P."/>
            <person name="Blankenship R.E."/>
            <person name="Bauer C.E."/>
            <person name="Touchman J.W."/>
        </authorList>
    </citation>
    <scope>NUCLEOTIDE SEQUENCE [LARGE SCALE GENOMIC DNA]</scope>
    <source>
        <strain evidence="10">ATCC 51521 / SW</strain>
    </source>
</reference>
<proteinExistence type="inferred from homology"/>
<keyword evidence="10" id="KW-1185">Reference proteome</keyword>
<dbReference type="eggNOG" id="COG1006">
    <property type="taxonomic scope" value="Bacteria"/>
</dbReference>
<evidence type="ECO:0000256" key="1">
    <source>
        <dbReference type="ARBA" id="ARBA00004651"/>
    </source>
</evidence>
<keyword evidence="4 8" id="KW-0812">Transmembrane</keyword>
<comment type="similarity">
    <text evidence="2">Belongs to the CPA3 antiporters (TC 2.A.63) subunit C family.</text>
</comment>
<protein>
    <submittedName>
        <fullName evidence="9">Na(+)/H(+) antiporter subunit C</fullName>
    </submittedName>
</protein>
<dbReference type="HOGENOM" id="CLU_082058_3_1_5"/>
<feature type="transmembrane region" description="Helical" evidence="8">
    <location>
        <begin position="72"/>
        <end position="96"/>
    </location>
</feature>
<evidence type="ECO:0000256" key="7">
    <source>
        <dbReference type="SAM" id="MobiDB-lite"/>
    </source>
</evidence>
<evidence type="ECO:0000313" key="10">
    <source>
        <dbReference type="Proteomes" id="UP000001591"/>
    </source>
</evidence>
<keyword evidence="6 8" id="KW-0472">Membrane</keyword>
<dbReference type="STRING" id="414684.RC1_3666"/>
<dbReference type="Gene3D" id="1.10.287.3510">
    <property type="match status" value="1"/>
</dbReference>
<evidence type="ECO:0000256" key="8">
    <source>
        <dbReference type="SAM" id="Phobius"/>
    </source>
</evidence>
<dbReference type="Proteomes" id="UP000001591">
    <property type="component" value="Chromosome"/>
</dbReference>
<evidence type="ECO:0000256" key="5">
    <source>
        <dbReference type="ARBA" id="ARBA00022989"/>
    </source>
</evidence>